<dbReference type="InterPro" id="IPR046522">
    <property type="entry name" value="DUF6699"/>
</dbReference>
<evidence type="ECO:0000259" key="2">
    <source>
        <dbReference type="Pfam" id="PF20415"/>
    </source>
</evidence>
<feature type="region of interest" description="Disordered" evidence="1">
    <location>
        <begin position="141"/>
        <end position="311"/>
    </location>
</feature>
<accession>A0A409WWR1</accession>
<comment type="caution">
    <text evidence="3">The sequence shown here is derived from an EMBL/GenBank/DDBJ whole genome shotgun (WGS) entry which is preliminary data.</text>
</comment>
<evidence type="ECO:0000256" key="1">
    <source>
        <dbReference type="SAM" id="MobiDB-lite"/>
    </source>
</evidence>
<name>A0A409WWR1_PSICY</name>
<dbReference type="InParanoid" id="A0A409WWR1"/>
<keyword evidence="4" id="KW-1185">Reference proteome</keyword>
<feature type="compositionally biased region" description="Low complexity" evidence="1">
    <location>
        <begin position="141"/>
        <end position="159"/>
    </location>
</feature>
<dbReference type="AlphaFoldDB" id="A0A409WWR1"/>
<feature type="compositionally biased region" description="Pro residues" evidence="1">
    <location>
        <begin position="97"/>
        <end position="106"/>
    </location>
</feature>
<feature type="compositionally biased region" description="Basic and acidic residues" evidence="1">
    <location>
        <begin position="225"/>
        <end position="241"/>
    </location>
</feature>
<feature type="compositionally biased region" description="Low complexity" evidence="1">
    <location>
        <begin position="206"/>
        <end position="223"/>
    </location>
</feature>
<feature type="compositionally biased region" description="Gly residues" evidence="1">
    <location>
        <begin position="23"/>
        <end position="33"/>
    </location>
</feature>
<dbReference type="OrthoDB" id="3265169at2759"/>
<reference evidence="3 4" key="1">
    <citation type="journal article" date="2018" name="Evol. Lett.">
        <title>Horizontal gene cluster transfer increased hallucinogenic mushroom diversity.</title>
        <authorList>
            <person name="Reynolds H.T."/>
            <person name="Vijayakumar V."/>
            <person name="Gluck-Thaler E."/>
            <person name="Korotkin H.B."/>
            <person name="Matheny P.B."/>
            <person name="Slot J.C."/>
        </authorList>
    </citation>
    <scope>NUCLEOTIDE SEQUENCE [LARGE SCALE GENOMIC DNA]</scope>
    <source>
        <strain evidence="3 4">2631</strain>
    </source>
</reference>
<dbReference type="STRING" id="93625.A0A409WWR1"/>
<dbReference type="Proteomes" id="UP000283269">
    <property type="component" value="Unassembled WGS sequence"/>
</dbReference>
<feature type="region of interest" description="Disordered" evidence="1">
    <location>
        <begin position="1"/>
        <end position="112"/>
    </location>
</feature>
<feature type="compositionally biased region" description="Pro residues" evidence="1">
    <location>
        <begin position="43"/>
        <end position="53"/>
    </location>
</feature>
<feature type="compositionally biased region" description="Gly residues" evidence="1">
    <location>
        <begin position="182"/>
        <end position="205"/>
    </location>
</feature>
<evidence type="ECO:0000313" key="3">
    <source>
        <dbReference type="EMBL" id="PPQ82945.1"/>
    </source>
</evidence>
<proteinExistence type="predicted"/>
<evidence type="ECO:0000313" key="4">
    <source>
        <dbReference type="Proteomes" id="UP000283269"/>
    </source>
</evidence>
<gene>
    <name evidence="3" type="ORF">CVT25_009522</name>
</gene>
<sequence length="575" mass="62637">MYMPPHGASNGGEPGFFDAFPGARGGGGAGGGNPYPSSSHRAPPGPGHTPYPTQPVQLSPWTPPHSAPAATGGWPYGGYTPAGPPMWGPLQTSGPHPASPWGPPPDLAMGGGGGGASPYHPYAQWAPGGYTANVAAASAFPGAGPSHQYQHQHQHQQPQPHTPYAAPGTPFESSVGQPITGGWFGRGGAGGAGGGGAAEGGGGVWGEKTGTGWETPGWEGAGWDWHADEKRARHREKEKEKEKKRRKRQSGEDWDDWDMLGWNLDHSSPTSAMKRAHSQVPQQVRRRPSLHRSSSWGAHNAHNSPWTTPNAHVTPEYAQGDLYDENNLAKRPRDWRPDYNPRQGLLPSVMGAMGGLARRVSSVKEYHDPIRRQIHPLFDLSTLSPALALSLRVPPSSSSLSPPHLTFFRLARPHNPIDLLQLATHPPTPFMRLVHPKLPWYIDVVESRPNGVLVGDVLEQVVRQLHVSVSGRHYWNDVLGTEERREIARAFEDRVRAYGEGEARAQEERARWETERSVWGDRAEHGGGAQLGRDRVEDVVRRGILQVDFLGSKFWLEGLVRGPKGVWEMRTRAAD</sequence>
<dbReference type="EMBL" id="NHYD01003073">
    <property type="protein sequence ID" value="PPQ82945.1"/>
    <property type="molecule type" value="Genomic_DNA"/>
</dbReference>
<protein>
    <recommendedName>
        <fullName evidence="2">DUF6699 domain-containing protein</fullName>
    </recommendedName>
</protein>
<organism evidence="3 4">
    <name type="scientific">Psilocybe cyanescens</name>
    <dbReference type="NCBI Taxonomy" id="93625"/>
    <lineage>
        <taxon>Eukaryota</taxon>
        <taxon>Fungi</taxon>
        <taxon>Dikarya</taxon>
        <taxon>Basidiomycota</taxon>
        <taxon>Agaricomycotina</taxon>
        <taxon>Agaricomycetes</taxon>
        <taxon>Agaricomycetidae</taxon>
        <taxon>Agaricales</taxon>
        <taxon>Agaricineae</taxon>
        <taxon>Strophariaceae</taxon>
        <taxon>Psilocybe</taxon>
    </lineage>
</organism>
<feature type="domain" description="DUF6699" evidence="2">
    <location>
        <begin position="391"/>
        <end position="564"/>
    </location>
</feature>
<feature type="compositionally biased region" description="Polar residues" evidence="1">
    <location>
        <begin position="291"/>
        <end position="311"/>
    </location>
</feature>
<dbReference type="Pfam" id="PF20415">
    <property type="entry name" value="DUF6699"/>
    <property type="match status" value="1"/>
</dbReference>